<dbReference type="EMBL" id="CAVMBE010000073">
    <property type="protein sequence ID" value="CAK4032907.1"/>
    <property type="molecule type" value="Genomic_DNA"/>
</dbReference>
<gene>
    <name evidence="1" type="ORF">LECACI_7A008065</name>
</gene>
<organism evidence="1 2">
    <name type="scientific">Lecanosticta acicola</name>
    <dbReference type="NCBI Taxonomy" id="111012"/>
    <lineage>
        <taxon>Eukaryota</taxon>
        <taxon>Fungi</taxon>
        <taxon>Dikarya</taxon>
        <taxon>Ascomycota</taxon>
        <taxon>Pezizomycotina</taxon>
        <taxon>Dothideomycetes</taxon>
        <taxon>Dothideomycetidae</taxon>
        <taxon>Mycosphaerellales</taxon>
        <taxon>Mycosphaerellaceae</taxon>
        <taxon>Lecanosticta</taxon>
    </lineage>
</organism>
<comment type="caution">
    <text evidence="1">The sequence shown here is derived from an EMBL/GenBank/DDBJ whole genome shotgun (WGS) entry which is preliminary data.</text>
</comment>
<evidence type="ECO:0000313" key="2">
    <source>
        <dbReference type="Proteomes" id="UP001296104"/>
    </source>
</evidence>
<sequence>MARKPVIGDVALIPVDDEGTTLELQQHVRAMVTYLHTQVVHLLDAINTSEDAIVSFLRGLTAKIRISHAFHVWFVDDFPGHDTLDDLSNEGKQQKLGDDCRASEIEKKKWMECARCGEEVDGVRSTRRGSMAGICQITDRKAGHQTLCKT</sequence>
<proteinExistence type="predicted"/>
<dbReference type="Proteomes" id="UP001296104">
    <property type="component" value="Unassembled WGS sequence"/>
</dbReference>
<name>A0AAI8Z5P0_9PEZI</name>
<protein>
    <submittedName>
        <fullName evidence="1">Uncharacterized protein</fullName>
    </submittedName>
</protein>
<dbReference type="AlphaFoldDB" id="A0AAI8Z5P0"/>
<keyword evidence="2" id="KW-1185">Reference proteome</keyword>
<evidence type="ECO:0000313" key="1">
    <source>
        <dbReference type="EMBL" id="CAK4032907.1"/>
    </source>
</evidence>
<reference evidence="1" key="1">
    <citation type="submission" date="2023-11" db="EMBL/GenBank/DDBJ databases">
        <authorList>
            <person name="Alioto T."/>
            <person name="Alioto T."/>
            <person name="Gomez Garrido J."/>
        </authorList>
    </citation>
    <scope>NUCLEOTIDE SEQUENCE</scope>
</reference>
<accession>A0AAI8Z5P0</accession>